<keyword evidence="17" id="KW-0464">Manganese</keyword>
<evidence type="ECO:0000256" key="6">
    <source>
        <dbReference type="ARBA" id="ARBA00022722"/>
    </source>
</evidence>
<dbReference type="InterPro" id="IPR012309">
    <property type="entry name" value="DNA_ligase_ATP-dep_C"/>
</dbReference>
<keyword evidence="9" id="KW-0227">DNA damage</keyword>
<evidence type="ECO:0000256" key="19">
    <source>
        <dbReference type="ARBA" id="ARBA00029943"/>
    </source>
</evidence>
<dbReference type="InterPro" id="IPR014143">
    <property type="entry name" value="NHEJ_ligase_prk"/>
</dbReference>
<keyword evidence="3 23" id="KW-0436">Ligase</keyword>
<evidence type="ECO:0000256" key="20">
    <source>
        <dbReference type="ARBA" id="ARBA00034003"/>
    </source>
</evidence>
<dbReference type="NCBIfam" id="TIGR02777">
    <property type="entry name" value="LigD_PE_dom"/>
    <property type="match status" value="1"/>
</dbReference>
<dbReference type="EMBL" id="BAAFZP010000002">
    <property type="protein sequence ID" value="GAB1584360.1"/>
    <property type="molecule type" value="Genomic_DNA"/>
</dbReference>
<accession>A0ABQ0H613</accession>
<dbReference type="NCBIfam" id="TIGR02779">
    <property type="entry name" value="NHEJ_ligase_lig"/>
    <property type="match status" value="1"/>
</dbReference>
<evidence type="ECO:0000256" key="11">
    <source>
        <dbReference type="ARBA" id="ARBA00022839"/>
    </source>
</evidence>
<dbReference type="InterPro" id="IPR012310">
    <property type="entry name" value="DNA_ligase_ATP-dep_cent"/>
</dbReference>
<dbReference type="PROSITE" id="PS50160">
    <property type="entry name" value="DNA_LIGASE_A3"/>
    <property type="match status" value="1"/>
</dbReference>
<keyword evidence="7" id="KW-0479">Metal-binding</keyword>
<dbReference type="InterPro" id="IPR014146">
    <property type="entry name" value="LigD_ligase_dom"/>
</dbReference>
<keyword evidence="12" id="KW-0067">ATP-binding</keyword>
<keyword evidence="5" id="KW-0548">Nucleotidyltransferase</keyword>
<evidence type="ECO:0000256" key="16">
    <source>
        <dbReference type="ARBA" id="ARBA00023204"/>
    </source>
</evidence>
<dbReference type="NCBIfam" id="TIGR02776">
    <property type="entry name" value="NHEJ_ligase_prk"/>
    <property type="match status" value="1"/>
</dbReference>
<feature type="region of interest" description="Disordered" evidence="21">
    <location>
        <begin position="186"/>
        <end position="232"/>
    </location>
</feature>
<keyword evidence="14" id="KW-0238">DNA-binding</keyword>
<feature type="region of interest" description="Disordered" evidence="21">
    <location>
        <begin position="1"/>
        <end position="27"/>
    </location>
</feature>
<keyword evidence="18" id="KW-0511">Multifunctional enzyme</keyword>
<feature type="domain" description="ATP-dependent DNA ligase family profile" evidence="22">
    <location>
        <begin position="334"/>
        <end position="459"/>
    </location>
</feature>
<evidence type="ECO:0000256" key="5">
    <source>
        <dbReference type="ARBA" id="ARBA00022695"/>
    </source>
</evidence>
<evidence type="ECO:0000313" key="23">
    <source>
        <dbReference type="EMBL" id="GAB1584360.1"/>
    </source>
</evidence>
<evidence type="ECO:0000256" key="17">
    <source>
        <dbReference type="ARBA" id="ARBA00023211"/>
    </source>
</evidence>
<dbReference type="InterPro" id="IPR012340">
    <property type="entry name" value="NA-bd_OB-fold"/>
</dbReference>
<dbReference type="SUPFAM" id="SSF56091">
    <property type="entry name" value="DNA ligase/mRNA capping enzyme, catalytic domain"/>
    <property type="match status" value="1"/>
</dbReference>
<organism evidence="23 24">
    <name type="scientific">Phyllobacterium phragmitis</name>
    <dbReference type="NCBI Taxonomy" id="2670329"/>
    <lineage>
        <taxon>Bacteria</taxon>
        <taxon>Pseudomonadati</taxon>
        <taxon>Pseudomonadota</taxon>
        <taxon>Alphaproteobacteria</taxon>
        <taxon>Hyphomicrobiales</taxon>
        <taxon>Phyllobacteriaceae</taxon>
        <taxon>Phyllobacterium</taxon>
    </lineage>
</organism>
<keyword evidence="24" id="KW-1185">Reference proteome</keyword>
<feature type="compositionally biased region" description="Low complexity" evidence="21">
    <location>
        <begin position="210"/>
        <end position="221"/>
    </location>
</feature>
<evidence type="ECO:0000256" key="8">
    <source>
        <dbReference type="ARBA" id="ARBA00022741"/>
    </source>
</evidence>
<dbReference type="InterPro" id="IPR033651">
    <property type="entry name" value="PaeLigD_Pol-like"/>
</dbReference>
<keyword evidence="4" id="KW-0808">Transferase</keyword>
<gene>
    <name evidence="23" type="primary">ligD_3</name>
    <name evidence="23" type="ORF">PPNSA23_43030</name>
</gene>
<keyword evidence="13" id="KW-0239">DNA-directed DNA polymerase</keyword>
<proteinExistence type="predicted"/>
<evidence type="ECO:0000256" key="18">
    <source>
        <dbReference type="ARBA" id="ARBA00023268"/>
    </source>
</evidence>
<keyword evidence="11" id="KW-0269">Exonuclease</keyword>
<dbReference type="Pfam" id="PF04679">
    <property type="entry name" value="DNA_ligase_A_C"/>
    <property type="match status" value="1"/>
</dbReference>
<evidence type="ECO:0000256" key="10">
    <source>
        <dbReference type="ARBA" id="ARBA00022801"/>
    </source>
</evidence>
<comment type="catalytic activity">
    <reaction evidence="20">
        <text>ATP + (deoxyribonucleotide)n-3'-hydroxyl + 5'-phospho-(deoxyribonucleotide)m = (deoxyribonucleotide)n+m + AMP + diphosphate.</text>
        <dbReference type="EC" id="6.5.1.1"/>
    </reaction>
</comment>
<dbReference type="InterPro" id="IPR052171">
    <property type="entry name" value="NHEJ_LigD"/>
</dbReference>
<keyword evidence="15" id="KW-0233">DNA recombination</keyword>
<dbReference type="EC" id="6.5.1.1" evidence="2"/>
<keyword evidence="10" id="KW-0378">Hydrolase</keyword>
<evidence type="ECO:0000256" key="7">
    <source>
        <dbReference type="ARBA" id="ARBA00022723"/>
    </source>
</evidence>
<evidence type="ECO:0000256" key="3">
    <source>
        <dbReference type="ARBA" id="ARBA00022598"/>
    </source>
</evidence>
<protein>
    <recommendedName>
        <fullName evidence="2">DNA ligase (ATP)</fullName>
        <ecNumber evidence="2">6.5.1.1</ecNumber>
    </recommendedName>
    <alternativeName>
        <fullName evidence="19">NHEJ DNA polymerase</fullName>
    </alternativeName>
</protein>
<dbReference type="Gene3D" id="3.30.470.30">
    <property type="entry name" value="DNA ligase/mRNA capping enzyme"/>
    <property type="match status" value="1"/>
</dbReference>
<dbReference type="CDD" id="cd07971">
    <property type="entry name" value="OBF_DNA_ligase_LigD"/>
    <property type="match status" value="1"/>
</dbReference>
<evidence type="ECO:0000259" key="22">
    <source>
        <dbReference type="PROSITE" id="PS50160"/>
    </source>
</evidence>
<reference evidence="23 24" key="1">
    <citation type="submission" date="2024-10" db="EMBL/GenBank/DDBJ databases">
        <title>Isolation, draft genome sequencing and identification of Phyllobacterium sp. NSA23, isolated from leaf soil.</title>
        <authorList>
            <person name="Akita H."/>
        </authorList>
    </citation>
    <scope>NUCLEOTIDE SEQUENCE [LARGE SCALE GENOMIC DNA]</scope>
    <source>
        <strain evidence="23 24">NSA23</strain>
    </source>
</reference>
<evidence type="ECO:0000256" key="1">
    <source>
        <dbReference type="ARBA" id="ARBA00001936"/>
    </source>
</evidence>
<dbReference type="NCBIfam" id="TIGR02778">
    <property type="entry name" value="ligD_pol"/>
    <property type="match status" value="1"/>
</dbReference>
<dbReference type="InterPro" id="IPR014145">
    <property type="entry name" value="LigD_pol_dom"/>
</dbReference>
<evidence type="ECO:0000256" key="9">
    <source>
        <dbReference type="ARBA" id="ARBA00022763"/>
    </source>
</evidence>
<dbReference type="GO" id="GO:0016874">
    <property type="term" value="F:ligase activity"/>
    <property type="evidence" value="ECO:0007669"/>
    <property type="project" value="UniProtKB-KW"/>
</dbReference>
<dbReference type="PANTHER" id="PTHR42705:SF2">
    <property type="entry name" value="BIFUNCTIONAL NON-HOMOLOGOUS END JOINING PROTEIN LIGD"/>
    <property type="match status" value="1"/>
</dbReference>
<evidence type="ECO:0000256" key="14">
    <source>
        <dbReference type="ARBA" id="ARBA00023125"/>
    </source>
</evidence>
<keyword evidence="6" id="KW-0540">Nuclease</keyword>
<dbReference type="Gene3D" id="3.30.1490.70">
    <property type="match status" value="1"/>
</dbReference>
<dbReference type="PANTHER" id="PTHR42705">
    <property type="entry name" value="BIFUNCTIONAL NON-HOMOLOGOUS END JOINING PROTEIN LIGD"/>
    <property type="match status" value="1"/>
</dbReference>
<evidence type="ECO:0000256" key="13">
    <source>
        <dbReference type="ARBA" id="ARBA00022932"/>
    </source>
</evidence>
<dbReference type="RefSeq" id="WP_407866778.1">
    <property type="nucleotide sequence ID" value="NZ_BAAFZP010000002.1"/>
</dbReference>
<dbReference type="Pfam" id="PF01068">
    <property type="entry name" value="DNA_ligase_A_M"/>
    <property type="match status" value="1"/>
</dbReference>
<evidence type="ECO:0000256" key="21">
    <source>
        <dbReference type="SAM" id="MobiDB-lite"/>
    </source>
</evidence>
<comment type="cofactor">
    <cofactor evidence="1">
        <name>Mn(2+)</name>
        <dbReference type="ChEBI" id="CHEBI:29035"/>
    </cofactor>
</comment>
<dbReference type="Proteomes" id="UP001628091">
    <property type="component" value="Unassembled WGS sequence"/>
</dbReference>
<dbReference type="CDD" id="cd04862">
    <property type="entry name" value="PaeLigD_Pol_like"/>
    <property type="match status" value="1"/>
</dbReference>
<sequence>MAGLKTYRTKRNFRATPEPKGRKARKTGNSYVIQKHDARRLHYDLRLEMDGVLKSWAVTRGPSLVPGEKRLAVEVEDHPLEYGDFEGTIPKGEYGGGTVIVWDRGSWTPVADAKKGLAKGHLEFELHGEKLAGRWHLIRMARNPREKRNNWLLIKGEDEAARPEGASDILEERPESVKTGRVVEEVAGEEPGWSSKTGKIERKAAKPKSRAAPAAAAAEASPPLPDPSKIKGAKKASMPAFVEPVFATLQPKPPTGAQWLHEIKFDGYRLQARVEAGRVKLLTRSGLDWTKKFGKEVTEALRDLPVGTALIDGELVVETDVGASDFSALQTDLSEGRSNRFVFYVFDILYLDGYDLRLLPLIERKALLERIVGSRSGMVRYSSHFEEQGSLVLTHACRLSLEGIVSKKRDAPYRSGRGKDWIKSKCSARQEFVIAGYVPSSTSRKAIGSLVLGYYDEGKLMHVGRVGTGFTASLAEDLYRRLERIRIPSSPFAEKLTAEEARQVRYVRPENVAEIEFRSWTAGDNIRHASFRGLREDKPAESVVRETTKMAPTTSRTPRRKVRLTHPDRIYWPDEGVTKEGLADYYTEIWRHIAPFVVGRPLALVRCPQGIAGHSFFQKHAWKGLNPNIVLVKDPKDKSGEPMISINDLDGLIGLVQGAMLEIHPWGSTVADWERPDMIVMDLDPGEGVSWNAVVDAARETRERLTEAGLNAFVKTSGGKGLHVVAPLQPKANWTAVKAFTKSIADAMAADSPDLYVSTITKSKRRGKILVDYLRNQRGATAVAPYSSRARPGAAVSTPLTWEELGPDIGPAYFTIINVPTRLASLRKDPWDGFRAAAVPLEAPKKRGKKAAA</sequence>
<dbReference type="CDD" id="cd07906">
    <property type="entry name" value="Adenylation_DNA_ligase_LigD_LigC"/>
    <property type="match status" value="1"/>
</dbReference>
<dbReference type="Pfam" id="PF13298">
    <property type="entry name" value="LigD_N"/>
    <property type="match status" value="1"/>
</dbReference>
<evidence type="ECO:0000256" key="15">
    <source>
        <dbReference type="ARBA" id="ARBA00023172"/>
    </source>
</evidence>
<evidence type="ECO:0000313" key="24">
    <source>
        <dbReference type="Proteomes" id="UP001628091"/>
    </source>
</evidence>
<dbReference type="Gene3D" id="3.90.920.10">
    <property type="entry name" value="DNA primase, PRIM domain"/>
    <property type="match status" value="1"/>
</dbReference>
<dbReference type="Pfam" id="PF21686">
    <property type="entry name" value="LigD_Prim-Pol"/>
    <property type="match status" value="1"/>
</dbReference>
<dbReference type="NCBIfam" id="NF004628">
    <property type="entry name" value="PRK05972.1"/>
    <property type="match status" value="1"/>
</dbReference>
<evidence type="ECO:0000256" key="4">
    <source>
        <dbReference type="ARBA" id="ARBA00022679"/>
    </source>
</evidence>
<name>A0ABQ0H613_9HYPH</name>
<keyword evidence="8" id="KW-0547">Nucleotide-binding</keyword>
<feature type="region of interest" description="Disordered" evidence="21">
    <location>
        <begin position="541"/>
        <end position="560"/>
    </location>
</feature>
<comment type="caution">
    <text evidence="23">The sequence shown here is derived from an EMBL/GenBank/DDBJ whole genome shotgun (WGS) entry which is preliminary data.</text>
</comment>
<evidence type="ECO:0000256" key="12">
    <source>
        <dbReference type="ARBA" id="ARBA00022840"/>
    </source>
</evidence>
<dbReference type="SUPFAM" id="SSF50249">
    <property type="entry name" value="Nucleic acid-binding proteins"/>
    <property type="match status" value="1"/>
</dbReference>
<dbReference type="InterPro" id="IPR014144">
    <property type="entry name" value="LigD_PE_domain"/>
</dbReference>
<keyword evidence="16" id="KW-0234">DNA repair</keyword>
<evidence type="ECO:0000256" key="2">
    <source>
        <dbReference type="ARBA" id="ARBA00012727"/>
    </source>
</evidence>
<dbReference type="Gene3D" id="2.40.50.140">
    <property type="entry name" value="Nucleic acid-binding proteins"/>
    <property type="match status" value="1"/>
</dbReference>